<dbReference type="RefSeq" id="WP_007186134.1">
    <property type="nucleotide sequence ID" value="NZ_AKGD01000002.1"/>
</dbReference>
<keyword evidence="16" id="KW-0046">Antibiotic resistance</keyword>
<evidence type="ECO:0000259" key="27">
    <source>
        <dbReference type="Pfam" id="PF00912"/>
    </source>
</evidence>
<feature type="active site" description="Acyl-ester intermediate; for transpeptidase activity" evidence="24">
    <location>
        <position position="468"/>
    </location>
</feature>
<evidence type="ECO:0000256" key="22">
    <source>
        <dbReference type="NCBIfam" id="TIGR02071"/>
    </source>
</evidence>
<organism evidence="29 30">
    <name type="scientific">Hydrocarboniphaga effusa AP103</name>
    <dbReference type="NCBI Taxonomy" id="1172194"/>
    <lineage>
        <taxon>Bacteria</taxon>
        <taxon>Pseudomonadati</taxon>
        <taxon>Pseudomonadota</taxon>
        <taxon>Gammaproteobacteria</taxon>
        <taxon>Nevskiales</taxon>
        <taxon>Nevskiaceae</taxon>
        <taxon>Hydrocarboniphaga</taxon>
    </lineage>
</organism>
<dbReference type="GO" id="GO:0009274">
    <property type="term" value="C:peptidoglycan-based cell wall"/>
    <property type="evidence" value="ECO:0007669"/>
    <property type="project" value="UniProtKB-UniRule"/>
</dbReference>
<comment type="subcellular location">
    <subcellularLocation>
        <location evidence="2">Cell membrane</location>
    </subcellularLocation>
</comment>
<keyword evidence="13 23" id="KW-0133">Cell shape</keyword>
<dbReference type="STRING" id="1172194.WQQ_31950"/>
<keyword evidence="7" id="KW-1003">Cell membrane</keyword>
<gene>
    <name evidence="29" type="ORF">WQQ_31950</name>
</gene>
<evidence type="ECO:0000256" key="9">
    <source>
        <dbReference type="ARBA" id="ARBA00022670"/>
    </source>
</evidence>
<proteinExistence type="inferred from homology"/>
<dbReference type="NCBIfam" id="TIGR02071">
    <property type="entry name" value="PBP_1b"/>
    <property type="match status" value="1"/>
</dbReference>
<name>I8T7A2_9GAMM</name>
<feature type="domain" description="Penicillin-binding protein transpeptidase" evidence="26">
    <location>
        <begin position="433"/>
        <end position="670"/>
    </location>
</feature>
<dbReference type="UniPathway" id="UPA00219"/>
<comment type="catalytic activity">
    <reaction evidence="20">
        <text>Preferential cleavage: (Ac)2-L-Lys-D-Ala-|-D-Ala. Also transpeptidation of peptidyl-alanyl moieties that are N-acyl substituents of D-alanine.</text>
        <dbReference type="EC" id="3.4.16.4"/>
    </reaction>
</comment>
<evidence type="ECO:0000313" key="30">
    <source>
        <dbReference type="Proteomes" id="UP000003704"/>
    </source>
</evidence>
<evidence type="ECO:0000256" key="25">
    <source>
        <dbReference type="SAM" id="Phobius"/>
    </source>
</evidence>
<evidence type="ECO:0000256" key="1">
    <source>
        <dbReference type="ARBA" id="ARBA00002624"/>
    </source>
</evidence>
<dbReference type="InterPro" id="IPR023346">
    <property type="entry name" value="Lysozyme-like_dom_sf"/>
</dbReference>
<feature type="domain" description="Bifunctional transglycosylase second" evidence="28">
    <location>
        <begin position="68"/>
        <end position="152"/>
    </location>
</feature>
<feature type="domain" description="Glycosyl transferase family 51" evidence="27">
    <location>
        <begin position="159"/>
        <end position="333"/>
    </location>
</feature>
<keyword evidence="10 23" id="KW-0328">Glycosyltransferase</keyword>
<dbReference type="EMBL" id="AKGD01000002">
    <property type="protein sequence ID" value="EIT69613.1"/>
    <property type="molecule type" value="Genomic_DNA"/>
</dbReference>
<dbReference type="InterPro" id="IPR028166">
    <property type="entry name" value="UB2H"/>
</dbReference>
<evidence type="ECO:0000256" key="21">
    <source>
        <dbReference type="ARBA" id="ARBA00049902"/>
    </source>
</evidence>
<dbReference type="OrthoDB" id="9766909at2"/>
<dbReference type="GO" id="GO:0008658">
    <property type="term" value="F:penicillin binding"/>
    <property type="evidence" value="ECO:0007669"/>
    <property type="project" value="UniProtKB-UniRule"/>
</dbReference>
<dbReference type="PANTHER" id="PTHR32282:SF11">
    <property type="entry name" value="PENICILLIN-BINDING PROTEIN 1B"/>
    <property type="match status" value="1"/>
</dbReference>
<keyword evidence="15 25" id="KW-0472">Membrane</keyword>
<evidence type="ECO:0000256" key="6">
    <source>
        <dbReference type="ARBA" id="ARBA00018637"/>
    </source>
</evidence>
<evidence type="ECO:0000259" key="26">
    <source>
        <dbReference type="Pfam" id="PF00905"/>
    </source>
</evidence>
<dbReference type="GO" id="GO:0046677">
    <property type="term" value="P:response to antibiotic"/>
    <property type="evidence" value="ECO:0007669"/>
    <property type="project" value="UniProtKB-UniRule"/>
</dbReference>
<evidence type="ECO:0000256" key="17">
    <source>
        <dbReference type="ARBA" id="ARBA00023268"/>
    </source>
</evidence>
<dbReference type="InterPro" id="IPR011813">
    <property type="entry name" value="PBP_1b"/>
</dbReference>
<keyword evidence="8" id="KW-0121">Carboxypeptidase</keyword>
<dbReference type="AlphaFoldDB" id="I8T7A2"/>
<dbReference type="InterPro" id="IPR012338">
    <property type="entry name" value="Beta-lactam/transpept-like"/>
</dbReference>
<keyword evidence="25" id="KW-0812">Transmembrane</keyword>
<feature type="active site" description="Proton donor; for transglycosylase activity" evidence="24">
    <location>
        <position position="188"/>
    </location>
</feature>
<evidence type="ECO:0000256" key="4">
    <source>
        <dbReference type="ARBA" id="ARBA00007090"/>
    </source>
</evidence>
<evidence type="ECO:0000256" key="14">
    <source>
        <dbReference type="ARBA" id="ARBA00022984"/>
    </source>
</evidence>
<dbReference type="SUPFAM" id="SSF56601">
    <property type="entry name" value="beta-lactamase/transpeptidase-like"/>
    <property type="match status" value="1"/>
</dbReference>
<evidence type="ECO:0000256" key="13">
    <source>
        <dbReference type="ARBA" id="ARBA00022960"/>
    </source>
</evidence>
<evidence type="ECO:0000313" key="29">
    <source>
        <dbReference type="EMBL" id="EIT69613.1"/>
    </source>
</evidence>
<evidence type="ECO:0000256" key="23">
    <source>
        <dbReference type="PIRNR" id="PIRNR002799"/>
    </source>
</evidence>
<dbReference type="InterPro" id="IPR001460">
    <property type="entry name" value="PCN-bd_Tpept"/>
</dbReference>
<evidence type="ECO:0000256" key="15">
    <source>
        <dbReference type="ARBA" id="ARBA00023136"/>
    </source>
</evidence>
<dbReference type="GO" id="GO:0008955">
    <property type="term" value="F:peptidoglycan glycosyltransferase activity"/>
    <property type="evidence" value="ECO:0007669"/>
    <property type="project" value="UniProtKB-UniRule"/>
</dbReference>
<comment type="similarity">
    <text evidence="5 23">In the N-terminal section; belongs to the glycosyltransferase 51 family.</text>
</comment>
<keyword evidence="25" id="KW-1133">Transmembrane helix</keyword>
<dbReference type="PATRIC" id="fig|1172194.4.peg.3096"/>
<dbReference type="GO" id="GO:0006508">
    <property type="term" value="P:proteolysis"/>
    <property type="evidence" value="ECO:0007669"/>
    <property type="project" value="UniProtKB-KW"/>
</dbReference>
<feature type="transmembrane region" description="Helical" evidence="25">
    <location>
        <begin position="16"/>
        <end position="40"/>
    </location>
</feature>
<dbReference type="GO" id="GO:0030288">
    <property type="term" value="C:outer membrane-bounded periplasmic space"/>
    <property type="evidence" value="ECO:0007669"/>
    <property type="project" value="TreeGrafter"/>
</dbReference>
<dbReference type="Gene3D" id="3.30.2060.10">
    <property type="entry name" value="Penicillin-binding protein 1b domain"/>
    <property type="match status" value="1"/>
</dbReference>
<evidence type="ECO:0000256" key="16">
    <source>
        <dbReference type="ARBA" id="ARBA00023251"/>
    </source>
</evidence>
<comment type="caution">
    <text evidence="29">The sequence shown here is derived from an EMBL/GenBank/DDBJ whole genome shotgun (WGS) entry which is preliminary data.</text>
</comment>
<dbReference type="SUPFAM" id="SSF53955">
    <property type="entry name" value="Lysozyme-like"/>
    <property type="match status" value="1"/>
</dbReference>
<evidence type="ECO:0000256" key="3">
    <source>
        <dbReference type="ARBA" id="ARBA00004752"/>
    </source>
</evidence>
<evidence type="ECO:0000256" key="11">
    <source>
        <dbReference type="ARBA" id="ARBA00022679"/>
    </source>
</evidence>
<dbReference type="Proteomes" id="UP000003704">
    <property type="component" value="Unassembled WGS sequence"/>
</dbReference>
<keyword evidence="18 23" id="KW-0961">Cell wall biogenesis/degradation</keyword>
<dbReference type="PIRSF" id="PIRSF002799">
    <property type="entry name" value="PBP_1b"/>
    <property type="match status" value="1"/>
</dbReference>
<keyword evidence="9" id="KW-0645">Protease</keyword>
<evidence type="ECO:0000259" key="28">
    <source>
        <dbReference type="Pfam" id="PF14814"/>
    </source>
</evidence>
<dbReference type="PANTHER" id="PTHR32282">
    <property type="entry name" value="BINDING PROTEIN TRANSPEPTIDASE, PUTATIVE-RELATED"/>
    <property type="match status" value="1"/>
</dbReference>
<dbReference type="Gene3D" id="1.10.3810.10">
    <property type="entry name" value="Biosynthetic peptidoglycan transglycosylase-like"/>
    <property type="match status" value="1"/>
</dbReference>
<dbReference type="Gene3D" id="3.40.710.10">
    <property type="entry name" value="DD-peptidase/beta-lactamase superfamily"/>
    <property type="match status" value="1"/>
</dbReference>
<sequence length="773" mass="85757">MAPPTRKKSPLVPRQVWLGLLAMLLIAGSVGLVVFSFTIVKLDKDIRTRFAGVRWALPAQVYAAPLELYAGQRITGGALRHELERLGYRSTENLDGPGTFSLSKTAADIYIRAFHFWDGPRPESRISVKLSEEGVSDVLDLDTKAPRDIVRMDPMLIGSIYPQQGEDRVLVKLDEVPKLLRSGLLAVEDKSFYDHFGISIKGVLRAMFVNLRAGHTVQGASTITQQLVRNFFLTLERSWTRKINEVLMSVLLERHYPKDEILEAYINEIYLGQDGNRAIHGFGLASYFYFNKPLGELRDHEIALLVGVVKGASYYNPRRNAKRAKERRDLVLHVFRDEGLISDAEMESAIARPLSLAGSGKGGVERYPAFVDLVKRQLRGQYAESDLTDEGLRIFTTLEPRAQEELERSIGQGLATLEKSKKLPAGTLESAGVVTSVDGGDVLAVVGGRDTRYAGFNRALDSRRSIGSLVKPFVYLTALEQGDRFNLHTYLEDEPISLRLPTKQIWAPNNYDRKLHGPQPLYIALAQSYNLPTVRLGLEVGEKNVLQTLKQAGYTGNTGLVPSMFLGAVDIAPIEVAQMYGTLAANGFQSPLSSIREVTTKEGEPLNRYPIRVKQTLSEGPVYLINWAMTQVMRIGTGRSAYSKIPGDIVLAGKTGTTDDLRDSWFAGFAGDRVGVIWIGRDDYKPMGLSGATGALPIWTDLFSNLNVRSLDLIPPPDVEEQWVDTVTGLKADEGCQSRLMLPYLRGYAPASWAPCARSAESQPLQWLREIFE</sequence>
<keyword evidence="30" id="KW-1185">Reference proteome</keyword>
<dbReference type="GO" id="GO:0009252">
    <property type="term" value="P:peptidoglycan biosynthetic process"/>
    <property type="evidence" value="ECO:0007669"/>
    <property type="project" value="UniProtKB-UniRule"/>
</dbReference>
<dbReference type="GO" id="GO:0009002">
    <property type="term" value="F:serine-type D-Ala-D-Ala carboxypeptidase activity"/>
    <property type="evidence" value="ECO:0007669"/>
    <property type="project" value="UniProtKB-EC"/>
</dbReference>
<dbReference type="GO" id="GO:0008360">
    <property type="term" value="P:regulation of cell shape"/>
    <property type="evidence" value="ECO:0007669"/>
    <property type="project" value="UniProtKB-UniRule"/>
</dbReference>
<keyword evidence="12" id="KW-0378">Hydrolase</keyword>
<evidence type="ECO:0000256" key="20">
    <source>
        <dbReference type="ARBA" id="ARBA00034000"/>
    </source>
</evidence>
<evidence type="ECO:0000256" key="7">
    <source>
        <dbReference type="ARBA" id="ARBA00022475"/>
    </source>
</evidence>
<keyword evidence="17" id="KW-0511">Multifunctional enzyme</keyword>
<evidence type="ECO:0000256" key="12">
    <source>
        <dbReference type="ARBA" id="ARBA00022801"/>
    </source>
</evidence>
<evidence type="ECO:0000256" key="2">
    <source>
        <dbReference type="ARBA" id="ARBA00004236"/>
    </source>
</evidence>
<evidence type="ECO:0000256" key="8">
    <source>
        <dbReference type="ARBA" id="ARBA00022645"/>
    </source>
</evidence>
<keyword evidence="14 23" id="KW-0573">Peptidoglycan synthesis</keyword>
<keyword evidence="11 23" id="KW-0808">Transferase</keyword>
<evidence type="ECO:0000256" key="10">
    <source>
        <dbReference type="ARBA" id="ARBA00022676"/>
    </source>
</evidence>
<evidence type="ECO:0000256" key="24">
    <source>
        <dbReference type="PIRSR" id="PIRSR002799-1"/>
    </source>
</evidence>
<comment type="pathway">
    <text evidence="3 23">Cell wall biogenesis; peptidoglycan biosynthesis.</text>
</comment>
<dbReference type="InterPro" id="IPR036950">
    <property type="entry name" value="PBP_transglycosylase"/>
</dbReference>
<reference evidence="29 30" key="1">
    <citation type="journal article" date="2012" name="J. Bacteriol.">
        <title>Genome Sequence of n-Alkane-Degrading Hydrocarboniphaga effusa Strain AP103T (ATCC BAA-332T).</title>
        <authorList>
            <person name="Chang H.K."/>
            <person name="Zylstra G.J."/>
            <person name="Chae J.C."/>
        </authorList>
    </citation>
    <scope>NUCLEOTIDE SEQUENCE [LARGE SCALE GENOMIC DNA]</scope>
    <source>
        <strain evidence="29 30">AP103</strain>
    </source>
</reference>
<evidence type="ECO:0000256" key="5">
    <source>
        <dbReference type="ARBA" id="ARBA00007739"/>
    </source>
</evidence>
<accession>I8T7A2</accession>
<comment type="similarity">
    <text evidence="4 23">In the C-terminal section; belongs to the transpeptidase family.</text>
</comment>
<dbReference type="GO" id="GO:0005886">
    <property type="term" value="C:plasma membrane"/>
    <property type="evidence" value="ECO:0007669"/>
    <property type="project" value="UniProtKB-SubCell"/>
</dbReference>
<evidence type="ECO:0000256" key="18">
    <source>
        <dbReference type="ARBA" id="ARBA00023316"/>
    </source>
</evidence>
<dbReference type="Pfam" id="PF00905">
    <property type="entry name" value="Transpeptidase"/>
    <property type="match status" value="1"/>
</dbReference>
<evidence type="ECO:0000256" key="19">
    <source>
        <dbReference type="ARBA" id="ARBA00032454"/>
    </source>
</evidence>
<comment type="function">
    <text evidence="1 23">Cell wall formation. Synthesis of cross-linked peptidoglycan from the lipid intermediates. The enzyme has a penicillin-insensitive transglycosylase N-terminal domain (formation of linear glycan strands) and a penicillin-sensitive transpeptidase C-terminal domain (cross-linking of the peptide subunits).</text>
</comment>
<dbReference type="Pfam" id="PF14814">
    <property type="entry name" value="UB2H"/>
    <property type="match status" value="1"/>
</dbReference>
<comment type="catalytic activity">
    <reaction evidence="21">
        <text>[GlcNAc-(1-&gt;4)-Mur2Ac(oyl-L-Ala-gamma-D-Glu-L-Lys-D-Ala-D-Ala)](n)-di-trans,octa-cis-undecaprenyl diphosphate + beta-D-GlcNAc-(1-&gt;4)-Mur2Ac(oyl-L-Ala-gamma-D-Glu-L-Lys-D-Ala-D-Ala)-di-trans,octa-cis-undecaprenyl diphosphate = [GlcNAc-(1-&gt;4)-Mur2Ac(oyl-L-Ala-gamma-D-Glu-L-Lys-D-Ala-D-Ala)](n+1)-di-trans,octa-cis-undecaprenyl diphosphate + di-trans,octa-cis-undecaprenyl diphosphate + H(+)</text>
        <dbReference type="Rhea" id="RHEA:23708"/>
        <dbReference type="Rhea" id="RHEA-COMP:9602"/>
        <dbReference type="Rhea" id="RHEA-COMP:9603"/>
        <dbReference type="ChEBI" id="CHEBI:15378"/>
        <dbReference type="ChEBI" id="CHEBI:58405"/>
        <dbReference type="ChEBI" id="CHEBI:60033"/>
        <dbReference type="ChEBI" id="CHEBI:78435"/>
        <dbReference type="EC" id="2.4.99.28"/>
    </reaction>
</comment>
<protein>
    <recommendedName>
        <fullName evidence="6 22">Penicillin-binding protein 1B</fullName>
        <shortName evidence="23">PBP-1b</shortName>
        <shortName evidence="23">PBP1b</shortName>
    </recommendedName>
    <alternativeName>
        <fullName evidence="19 23">Murein polymerase</fullName>
    </alternativeName>
</protein>
<dbReference type="InterPro" id="IPR001264">
    <property type="entry name" value="Glyco_trans_51"/>
</dbReference>
<dbReference type="GO" id="GO:0071555">
    <property type="term" value="P:cell wall organization"/>
    <property type="evidence" value="ECO:0007669"/>
    <property type="project" value="UniProtKB-UniRule"/>
</dbReference>
<dbReference type="Pfam" id="PF00912">
    <property type="entry name" value="Transgly"/>
    <property type="match status" value="1"/>
</dbReference>
<dbReference type="InterPro" id="IPR050396">
    <property type="entry name" value="Glycosyltr_51/Transpeptidase"/>
</dbReference>